<keyword evidence="4" id="KW-0411">Iron-sulfur</keyword>
<evidence type="ECO:0000256" key="4">
    <source>
        <dbReference type="ARBA" id="ARBA00023014"/>
    </source>
</evidence>
<keyword evidence="2" id="KW-0479">Metal-binding</keyword>
<feature type="domain" description="4Fe-4S ferredoxin-type" evidence="5">
    <location>
        <begin position="40"/>
        <end position="68"/>
    </location>
</feature>
<dbReference type="GO" id="GO:0046872">
    <property type="term" value="F:metal ion binding"/>
    <property type="evidence" value="ECO:0007669"/>
    <property type="project" value="UniProtKB-KW"/>
</dbReference>
<sequence length="79" mass="8971">MQVQLFNSKLEVKIDNEKCDKCLICVKLCPTKAIYLKKDELEVNQELCINCYGCVVVCPRKAIAIKRIDSVLGYCTLTI</sequence>
<dbReference type="EMBL" id="DSDY01000055">
    <property type="protein sequence ID" value="HDS10336.1"/>
    <property type="molecule type" value="Genomic_DNA"/>
</dbReference>
<dbReference type="GO" id="GO:0016491">
    <property type="term" value="F:oxidoreductase activity"/>
    <property type="evidence" value="ECO:0007669"/>
    <property type="project" value="UniProtKB-ARBA"/>
</dbReference>
<dbReference type="AlphaFoldDB" id="A0A7C1E802"/>
<feature type="domain" description="4Fe-4S ferredoxin-type" evidence="5">
    <location>
        <begin position="10"/>
        <end position="39"/>
    </location>
</feature>
<evidence type="ECO:0000256" key="3">
    <source>
        <dbReference type="ARBA" id="ARBA00023004"/>
    </source>
</evidence>
<protein>
    <submittedName>
        <fullName evidence="6">4Fe-4S dicluster domain-containing protein</fullName>
    </submittedName>
</protein>
<dbReference type="SUPFAM" id="SSF54862">
    <property type="entry name" value="4Fe-4S ferredoxins"/>
    <property type="match status" value="1"/>
</dbReference>
<comment type="caution">
    <text evidence="6">The sequence shown here is derived from an EMBL/GenBank/DDBJ whole genome shotgun (WGS) entry which is preliminary data.</text>
</comment>
<dbReference type="InterPro" id="IPR017896">
    <property type="entry name" value="4Fe4S_Fe-S-bd"/>
</dbReference>
<organism evidence="6">
    <name type="scientific">Fervidicoccus fontis</name>
    <dbReference type="NCBI Taxonomy" id="683846"/>
    <lineage>
        <taxon>Archaea</taxon>
        <taxon>Thermoproteota</taxon>
        <taxon>Thermoprotei</taxon>
        <taxon>Fervidicoccales</taxon>
        <taxon>Fervidicoccaceae</taxon>
        <taxon>Fervidicoccus</taxon>
    </lineage>
</organism>
<reference evidence="6" key="1">
    <citation type="journal article" date="2020" name="mSystems">
        <title>Genome- and Community-Level Interaction Insights into Carbon Utilization and Element Cycling Functions of Hydrothermarchaeota in Hydrothermal Sediment.</title>
        <authorList>
            <person name="Zhou Z."/>
            <person name="Liu Y."/>
            <person name="Xu W."/>
            <person name="Pan J."/>
            <person name="Luo Z.H."/>
            <person name="Li M."/>
        </authorList>
    </citation>
    <scope>NUCLEOTIDE SEQUENCE [LARGE SCALE GENOMIC DNA]</scope>
    <source>
        <strain evidence="6">SpSt-123</strain>
    </source>
</reference>
<evidence type="ECO:0000259" key="5">
    <source>
        <dbReference type="PROSITE" id="PS51379"/>
    </source>
</evidence>
<keyword evidence="3" id="KW-0408">Iron</keyword>
<dbReference type="Pfam" id="PF13187">
    <property type="entry name" value="Fer4_9"/>
    <property type="match status" value="1"/>
</dbReference>
<evidence type="ECO:0000256" key="1">
    <source>
        <dbReference type="ARBA" id="ARBA00022485"/>
    </source>
</evidence>
<accession>A0A7C1E802</accession>
<dbReference type="Gene3D" id="3.30.70.20">
    <property type="match status" value="1"/>
</dbReference>
<keyword evidence="1" id="KW-0004">4Fe-4S</keyword>
<dbReference type="InterPro" id="IPR050572">
    <property type="entry name" value="Fe-S_Ferredoxin"/>
</dbReference>
<dbReference type="PROSITE" id="PS00198">
    <property type="entry name" value="4FE4S_FER_1"/>
    <property type="match status" value="2"/>
</dbReference>
<evidence type="ECO:0000256" key="2">
    <source>
        <dbReference type="ARBA" id="ARBA00022723"/>
    </source>
</evidence>
<proteinExistence type="predicted"/>
<gene>
    <name evidence="6" type="ORF">ENO04_01740</name>
</gene>
<name>A0A7C1E802_9CREN</name>
<evidence type="ECO:0000313" key="6">
    <source>
        <dbReference type="EMBL" id="HDS10336.1"/>
    </source>
</evidence>
<dbReference type="InterPro" id="IPR017900">
    <property type="entry name" value="4Fe4S_Fe_S_CS"/>
</dbReference>
<dbReference type="PANTHER" id="PTHR43687">
    <property type="entry name" value="ADENYLYLSULFATE REDUCTASE, BETA SUBUNIT"/>
    <property type="match status" value="1"/>
</dbReference>
<dbReference type="PROSITE" id="PS51379">
    <property type="entry name" value="4FE4S_FER_2"/>
    <property type="match status" value="2"/>
</dbReference>
<dbReference type="GO" id="GO:0051539">
    <property type="term" value="F:4 iron, 4 sulfur cluster binding"/>
    <property type="evidence" value="ECO:0007669"/>
    <property type="project" value="UniProtKB-KW"/>
</dbReference>
<dbReference type="PANTHER" id="PTHR43687:SF1">
    <property type="entry name" value="FERREDOXIN III"/>
    <property type="match status" value="1"/>
</dbReference>